<dbReference type="AlphaFoldDB" id="A0ABD1HBN3"/>
<dbReference type="CDD" id="cd00143">
    <property type="entry name" value="PP2Cc"/>
    <property type="match status" value="1"/>
</dbReference>
<comment type="cofactor">
    <cofactor evidence="2">
        <name>Mg(2+)</name>
        <dbReference type="ChEBI" id="CHEBI:18420"/>
    </cofactor>
</comment>
<dbReference type="EMBL" id="JBEAFC010000006">
    <property type="protein sequence ID" value="KAL1552683.1"/>
    <property type="molecule type" value="Genomic_DNA"/>
</dbReference>
<dbReference type="PROSITE" id="PS01032">
    <property type="entry name" value="PPM_1"/>
    <property type="match status" value="1"/>
</dbReference>
<keyword evidence="13" id="KW-1185">Reference proteome</keyword>
<dbReference type="PROSITE" id="PS51746">
    <property type="entry name" value="PPM_2"/>
    <property type="match status" value="1"/>
</dbReference>
<comment type="cofactor">
    <cofactor evidence="1">
        <name>Mn(2+)</name>
        <dbReference type="ChEBI" id="CHEBI:29035"/>
    </cofactor>
</comment>
<keyword evidence="6" id="KW-0460">Magnesium</keyword>
<comment type="caution">
    <text evidence="12">The sequence shown here is derived from an EMBL/GenBank/DDBJ whole genome shotgun (WGS) entry which is preliminary data.</text>
</comment>
<keyword evidence="7 9" id="KW-0904">Protein phosphatase</keyword>
<dbReference type="FunFam" id="3.60.40.10:FF:000291">
    <property type="entry name" value="Protein phosphatase 2C 50"/>
    <property type="match status" value="1"/>
</dbReference>
<dbReference type="GO" id="GO:0046872">
    <property type="term" value="F:metal ion binding"/>
    <property type="evidence" value="ECO:0007669"/>
    <property type="project" value="UniProtKB-KW"/>
</dbReference>
<sequence>MADVAGSQSYYKKSVDSAAARRRRRNQLRRKRRSPEEGEALPTDQEEEEDDDDEGRDLAPGTEAAVVARRKAVPVPDPGAVAVAGRQRTMEDAVTVWMDLCSPLITGCLPVHYFAIYDGHGGSHFSTVCRQKMHEIFKEELMGEADDPPPAPAPPGFAVDEGLLKEAWRVLISRVFARTETVALDTCSCGSEGFECGCDRDSISYSGTTAVAALMTDHHIVVGNCGDSRAVLYRAGHVVPLSFDHKPGRADEKARIQASGGQVVNTDTERVDGILAMSRAIGDVFLKPSVISEPDMTLTKRIHDEDEFVIVASDGMWDVIPMEMAGRVARHCLSEPPGSGARLSEYEVMTNTEALSSRSACAASVLTRLALARSSVDNISIVVIDLKGMSVGDEH</sequence>
<keyword evidence="8" id="KW-0464">Manganese</keyword>
<evidence type="ECO:0000313" key="13">
    <source>
        <dbReference type="Proteomes" id="UP001567538"/>
    </source>
</evidence>
<dbReference type="Gene3D" id="3.60.40.10">
    <property type="entry name" value="PPM-type phosphatase domain"/>
    <property type="match status" value="1"/>
</dbReference>
<name>A0ABD1HBN3_SALDI</name>
<feature type="compositionally biased region" description="Basic residues" evidence="10">
    <location>
        <begin position="20"/>
        <end position="33"/>
    </location>
</feature>
<evidence type="ECO:0000256" key="7">
    <source>
        <dbReference type="ARBA" id="ARBA00022912"/>
    </source>
</evidence>
<dbReference type="GO" id="GO:0004722">
    <property type="term" value="F:protein serine/threonine phosphatase activity"/>
    <property type="evidence" value="ECO:0007669"/>
    <property type="project" value="UniProtKB-EC"/>
</dbReference>
<feature type="compositionally biased region" description="Polar residues" evidence="10">
    <location>
        <begin position="1"/>
        <end position="11"/>
    </location>
</feature>
<keyword evidence="4" id="KW-0479">Metal-binding</keyword>
<evidence type="ECO:0000256" key="2">
    <source>
        <dbReference type="ARBA" id="ARBA00001946"/>
    </source>
</evidence>
<dbReference type="EC" id="3.1.3.16" evidence="3"/>
<evidence type="ECO:0000256" key="3">
    <source>
        <dbReference type="ARBA" id="ARBA00013081"/>
    </source>
</evidence>
<evidence type="ECO:0000256" key="6">
    <source>
        <dbReference type="ARBA" id="ARBA00022842"/>
    </source>
</evidence>
<feature type="region of interest" description="Disordered" evidence="10">
    <location>
        <begin position="1"/>
        <end position="58"/>
    </location>
</feature>
<evidence type="ECO:0000259" key="11">
    <source>
        <dbReference type="PROSITE" id="PS51746"/>
    </source>
</evidence>
<evidence type="ECO:0000256" key="5">
    <source>
        <dbReference type="ARBA" id="ARBA00022801"/>
    </source>
</evidence>
<evidence type="ECO:0000256" key="9">
    <source>
        <dbReference type="RuleBase" id="RU003465"/>
    </source>
</evidence>
<accession>A0ABD1HBN3</accession>
<protein>
    <recommendedName>
        <fullName evidence="3">protein-serine/threonine phosphatase</fullName>
        <ecNumber evidence="3">3.1.3.16</ecNumber>
    </recommendedName>
</protein>
<evidence type="ECO:0000256" key="8">
    <source>
        <dbReference type="ARBA" id="ARBA00023211"/>
    </source>
</evidence>
<dbReference type="InterPro" id="IPR001932">
    <property type="entry name" value="PPM-type_phosphatase-like_dom"/>
</dbReference>
<evidence type="ECO:0000313" key="12">
    <source>
        <dbReference type="EMBL" id="KAL1552683.1"/>
    </source>
</evidence>
<dbReference type="InterPro" id="IPR036457">
    <property type="entry name" value="PPM-type-like_dom_sf"/>
</dbReference>
<dbReference type="Proteomes" id="UP001567538">
    <property type="component" value="Unassembled WGS sequence"/>
</dbReference>
<dbReference type="InterPro" id="IPR000222">
    <property type="entry name" value="PP2C_BS"/>
</dbReference>
<evidence type="ECO:0000256" key="1">
    <source>
        <dbReference type="ARBA" id="ARBA00001936"/>
    </source>
</evidence>
<proteinExistence type="inferred from homology"/>
<evidence type="ECO:0000256" key="4">
    <source>
        <dbReference type="ARBA" id="ARBA00022723"/>
    </source>
</evidence>
<dbReference type="SUPFAM" id="SSF81606">
    <property type="entry name" value="PP2C-like"/>
    <property type="match status" value="1"/>
</dbReference>
<dbReference type="SMART" id="SM00332">
    <property type="entry name" value="PP2Cc"/>
    <property type="match status" value="1"/>
</dbReference>
<dbReference type="Pfam" id="PF00481">
    <property type="entry name" value="PP2C"/>
    <property type="match status" value="1"/>
</dbReference>
<gene>
    <name evidence="12" type="ORF">AAHA92_13452</name>
</gene>
<feature type="compositionally biased region" description="Acidic residues" evidence="10">
    <location>
        <begin position="44"/>
        <end position="55"/>
    </location>
</feature>
<dbReference type="PANTHER" id="PTHR47992">
    <property type="entry name" value="PROTEIN PHOSPHATASE"/>
    <property type="match status" value="1"/>
</dbReference>
<keyword evidence="5 9" id="KW-0378">Hydrolase</keyword>
<feature type="domain" description="PPM-type phosphatase" evidence="11">
    <location>
        <begin position="77"/>
        <end position="386"/>
    </location>
</feature>
<organism evidence="12 13">
    <name type="scientific">Salvia divinorum</name>
    <name type="common">Maria pastora</name>
    <name type="synonym">Diviner's sage</name>
    <dbReference type="NCBI Taxonomy" id="28513"/>
    <lineage>
        <taxon>Eukaryota</taxon>
        <taxon>Viridiplantae</taxon>
        <taxon>Streptophyta</taxon>
        <taxon>Embryophyta</taxon>
        <taxon>Tracheophyta</taxon>
        <taxon>Spermatophyta</taxon>
        <taxon>Magnoliopsida</taxon>
        <taxon>eudicotyledons</taxon>
        <taxon>Gunneridae</taxon>
        <taxon>Pentapetalae</taxon>
        <taxon>asterids</taxon>
        <taxon>lamiids</taxon>
        <taxon>Lamiales</taxon>
        <taxon>Lamiaceae</taxon>
        <taxon>Nepetoideae</taxon>
        <taxon>Mentheae</taxon>
        <taxon>Salviinae</taxon>
        <taxon>Salvia</taxon>
        <taxon>Salvia subgen. Calosphace</taxon>
    </lineage>
</organism>
<dbReference type="InterPro" id="IPR015655">
    <property type="entry name" value="PP2C"/>
</dbReference>
<evidence type="ECO:0000256" key="10">
    <source>
        <dbReference type="SAM" id="MobiDB-lite"/>
    </source>
</evidence>
<reference evidence="12 13" key="1">
    <citation type="submission" date="2024-06" db="EMBL/GenBank/DDBJ databases">
        <title>A chromosome level genome sequence of Diviner's sage (Salvia divinorum).</title>
        <authorList>
            <person name="Ford S.A."/>
            <person name="Ro D.-K."/>
            <person name="Ness R.W."/>
            <person name="Phillips M.A."/>
        </authorList>
    </citation>
    <scope>NUCLEOTIDE SEQUENCE [LARGE SCALE GENOMIC DNA]</scope>
    <source>
        <strain evidence="12">SAF-2024a</strain>
        <tissue evidence="12">Leaf</tissue>
    </source>
</reference>
<comment type="similarity">
    <text evidence="9">Belongs to the PP2C family.</text>
</comment>